<organism evidence="2 3">
    <name type="scientific">Clathrospora elynae</name>
    <dbReference type="NCBI Taxonomy" id="706981"/>
    <lineage>
        <taxon>Eukaryota</taxon>
        <taxon>Fungi</taxon>
        <taxon>Dikarya</taxon>
        <taxon>Ascomycota</taxon>
        <taxon>Pezizomycotina</taxon>
        <taxon>Dothideomycetes</taxon>
        <taxon>Pleosporomycetidae</taxon>
        <taxon>Pleosporales</taxon>
        <taxon>Diademaceae</taxon>
        <taxon>Clathrospora</taxon>
    </lineage>
</organism>
<dbReference type="EMBL" id="ML976118">
    <property type="protein sequence ID" value="KAF1938001.1"/>
    <property type="molecule type" value="Genomic_DNA"/>
</dbReference>
<dbReference type="AlphaFoldDB" id="A0A6A5SBK8"/>
<dbReference type="Proteomes" id="UP000800038">
    <property type="component" value="Unassembled WGS sequence"/>
</dbReference>
<evidence type="ECO:0000313" key="3">
    <source>
        <dbReference type="Proteomes" id="UP000800038"/>
    </source>
</evidence>
<gene>
    <name evidence="2" type="ORF">EJ02DRAFT_458257</name>
</gene>
<sequence>MKFSTSLLSVAVLATGTVSAQSSSAMAISTLTITPKACPTGAPADVMMTRSAVAVPSCEAGGNSTTPVVVVMNGTATMTIGGSKTPTASGGAAATFTGAAAANGAKGVAAIFGGAIAALLL</sequence>
<evidence type="ECO:0000313" key="2">
    <source>
        <dbReference type="EMBL" id="KAF1938001.1"/>
    </source>
</evidence>
<feature type="chain" id="PRO_5025539125" evidence="1">
    <location>
        <begin position="21"/>
        <end position="121"/>
    </location>
</feature>
<protein>
    <submittedName>
        <fullName evidence="2">Uncharacterized protein</fullName>
    </submittedName>
</protein>
<proteinExistence type="predicted"/>
<dbReference type="OrthoDB" id="3695223at2759"/>
<keyword evidence="3" id="KW-1185">Reference proteome</keyword>
<reference evidence="2" key="1">
    <citation type="journal article" date="2020" name="Stud. Mycol.">
        <title>101 Dothideomycetes genomes: a test case for predicting lifestyles and emergence of pathogens.</title>
        <authorList>
            <person name="Haridas S."/>
            <person name="Albert R."/>
            <person name="Binder M."/>
            <person name="Bloem J."/>
            <person name="Labutti K."/>
            <person name="Salamov A."/>
            <person name="Andreopoulos B."/>
            <person name="Baker S."/>
            <person name="Barry K."/>
            <person name="Bills G."/>
            <person name="Bluhm B."/>
            <person name="Cannon C."/>
            <person name="Castanera R."/>
            <person name="Culley D."/>
            <person name="Daum C."/>
            <person name="Ezra D."/>
            <person name="Gonzalez J."/>
            <person name="Henrissat B."/>
            <person name="Kuo A."/>
            <person name="Liang C."/>
            <person name="Lipzen A."/>
            <person name="Lutzoni F."/>
            <person name="Magnuson J."/>
            <person name="Mondo S."/>
            <person name="Nolan M."/>
            <person name="Ohm R."/>
            <person name="Pangilinan J."/>
            <person name="Park H.-J."/>
            <person name="Ramirez L."/>
            <person name="Alfaro M."/>
            <person name="Sun H."/>
            <person name="Tritt A."/>
            <person name="Yoshinaga Y."/>
            <person name="Zwiers L.-H."/>
            <person name="Turgeon B."/>
            <person name="Goodwin S."/>
            <person name="Spatafora J."/>
            <person name="Crous P."/>
            <person name="Grigoriev I."/>
        </authorList>
    </citation>
    <scope>NUCLEOTIDE SEQUENCE</scope>
    <source>
        <strain evidence="2">CBS 161.51</strain>
    </source>
</reference>
<feature type="signal peptide" evidence="1">
    <location>
        <begin position="1"/>
        <end position="20"/>
    </location>
</feature>
<accession>A0A6A5SBK8</accession>
<keyword evidence="1" id="KW-0732">Signal</keyword>
<name>A0A6A5SBK8_9PLEO</name>
<evidence type="ECO:0000256" key="1">
    <source>
        <dbReference type="SAM" id="SignalP"/>
    </source>
</evidence>